<dbReference type="RefSeq" id="XP_060371855.1">
    <property type="nucleotide sequence ID" value="XM_060509885.1"/>
</dbReference>
<feature type="region of interest" description="Disordered" evidence="1">
    <location>
        <begin position="29"/>
        <end position="66"/>
    </location>
</feature>
<proteinExistence type="predicted"/>
<protein>
    <submittedName>
        <fullName evidence="2">Uncharacterized protein</fullName>
    </submittedName>
</protein>
<evidence type="ECO:0000313" key="3">
    <source>
        <dbReference type="Proteomes" id="UP001244207"/>
    </source>
</evidence>
<feature type="region of interest" description="Disordered" evidence="1">
    <location>
        <begin position="84"/>
        <end position="165"/>
    </location>
</feature>
<keyword evidence="3" id="KW-1185">Reference proteome</keyword>
<dbReference type="AlphaFoldDB" id="A0AAD9D3K6"/>
<dbReference type="GeneID" id="85393784"/>
<gene>
    <name evidence="2" type="ORF">BDZ83DRAFT_645771</name>
</gene>
<organism evidence="2 3">
    <name type="scientific">Glomerella acutata</name>
    <name type="common">Colletotrichum acutatum</name>
    <dbReference type="NCBI Taxonomy" id="27357"/>
    <lineage>
        <taxon>Eukaryota</taxon>
        <taxon>Fungi</taxon>
        <taxon>Dikarya</taxon>
        <taxon>Ascomycota</taxon>
        <taxon>Pezizomycotina</taxon>
        <taxon>Sordariomycetes</taxon>
        <taxon>Hypocreomycetidae</taxon>
        <taxon>Glomerellales</taxon>
        <taxon>Glomerellaceae</taxon>
        <taxon>Colletotrichum</taxon>
        <taxon>Colletotrichum acutatum species complex</taxon>
    </lineage>
</organism>
<reference evidence="2" key="1">
    <citation type="submission" date="2021-12" db="EMBL/GenBank/DDBJ databases">
        <title>Comparative genomics, transcriptomics and evolutionary studies reveal genomic signatures of adaptation to plant cell wall in hemibiotrophic fungi.</title>
        <authorList>
            <consortium name="DOE Joint Genome Institute"/>
            <person name="Baroncelli R."/>
            <person name="Diaz J.F."/>
            <person name="Benocci T."/>
            <person name="Peng M."/>
            <person name="Battaglia E."/>
            <person name="Haridas S."/>
            <person name="Andreopoulos W."/>
            <person name="Labutti K."/>
            <person name="Pangilinan J."/>
            <person name="Floch G.L."/>
            <person name="Makela M.R."/>
            <person name="Henrissat B."/>
            <person name="Grigoriev I.V."/>
            <person name="Crouch J.A."/>
            <person name="De Vries R.P."/>
            <person name="Sukno S.A."/>
            <person name="Thon M.R."/>
        </authorList>
    </citation>
    <scope>NUCLEOTIDE SEQUENCE</scope>
    <source>
        <strain evidence="2">CBS 112980</strain>
    </source>
</reference>
<dbReference type="EMBL" id="JAHMHS010000001">
    <property type="protein sequence ID" value="KAK1731800.1"/>
    <property type="molecule type" value="Genomic_DNA"/>
</dbReference>
<name>A0AAD9D3K6_GLOAC</name>
<sequence>MWKERARYSVQVTPLACILRTSISSATTTVQAKDQSIKYPGKPGCQAAREPSCEEDTKKRLDSAGPGSSFQRFNFISGPVVPLPPLPLSQPSPIGKAGEEGKLCCSGTAGGVPDSEVPLASPENPPTVDKSRLKQRASDLANLPDAAKSHRGLLGAIEPAQSPTD</sequence>
<evidence type="ECO:0000256" key="1">
    <source>
        <dbReference type="SAM" id="MobiDB-lite"/>
    </source>
</evidence>
<feature type="compositionally biased region" description="Basic and acidic residues" evidence="1">
    <location>
        <begin position="51"/>
        <end position="62"/>
    </location>
</feature>
<dbReference type="Proteomes" id="UP001244207">
    <property type="component" value="Unassembled WGS sequence"/>
</dbReference>
<accession>A0AAD9D3K6</accession>
<evidence type="ECO:0000313" key="2">
    <source>
        <dbReference type="EMBL" id="KAK1731800.1"/>
    </source>
</evidence>
<comment type="caution">
    <text evidence="2">The sequence shown here is derived from an EMBL/GenBank/DDBJ whole genome shotgun (WGS) entry which is preliminary data.</text>
</comment>